<proteinExistence type="predicted"/>
<dbReference type="Proteomes" id="UP000634136">
    <property type="component" value="Unassembled WGS sequence"/>
</dbReference>
<gene>
    <name evidence="1" type="ORF">G2W53_040724</name>
</gene>
<evidence type="ECO:0000313" key="1">
    <source>
        <dbReference type="EMBL" id="KAF7801613.1"/>
    </source>
</evidence>
<dbReference type="AlphaFoldDB" id="A0A834SG35"/>
<protein>
    <submittedName>
        <fullName evidence="1">Uncharacterized protein</fullName>
    </submittedName>
</protein>
<dbReference type="EMBL" id="JAAIUW010000013">
    <property type="protein sequence ID" value="KAF7801613.1"/>
    <property type="molecule type" value="Genomic_DNA"/>
</dbReference>
<name>A0A834SG35_9FABA</name>
<sequence length="60" mass="6676">MSPTCLMDPFRSFLKVFFYAQLKLDDNDLPLLGTRVLDGDVIGGMTTPVSQDDCHNQLGK</sequence>
<comment type="caution">
    <text evidence="1">The sequence shown here is derived from an EMBL/GenBank/DDBJ whole genome shotgun (WGS) entry which is preliminary data.</text>
</comment>
<evidence type="ECO:0000313" key="2">
    <source>
        <dbReference type="Proteomes" id="UP000634136"/>
    </source>
</evidence>
<reference evidence="1" key="1">
    <citation type="submission" date="2020-09" db="EMBL/GenBank/DDBJ databases">
        <title>Genome-Enabled Discovery of Anthraquinone Biosynthesis in Senna tora.</title>
        <authorList>
            <person name="Kang S.-H."/>
            <person name="Pandey R.P."/>
            <person name="Lee C.-M."/>
            <person name="Sim J.-S."/>
            <person name="Jeong J.-T."/>
            <person name="Choi B.-S."/>
            <person name="Jung M."/>
            <person name="Ginzburg D."/>
            <person name="Zhao K."/>
            <person name="Won S.Y."/>
            <person name="Oh T.-J."/>
            <person name="Yu Y."/>
            <person name="Kim N.-H."/>
            <person name="Lee O.R."/>
            <person name="Lee T.-H."/>
            <person name="Bashyal P."/>
            <person name="Kim T.-S."/>
            <person name="Lee W.-H."/>
            <person name="Kawkins C."/>
            <person name="Kim C.-K."/>
            <person name="Kim J.S."/>
            <person name="Ahn B.O."/>
            <person name="Rhee S.Y."/>
            <person name="Sohng J.K."/>
        </authorList>
    </citation>
    <scope>NUCLEOTIDE SEQUENCE</scope>
    <source>
        <tissue evidence="1">Leaf</tissue>
    </source>
</reference>
<organism evidence="1 2">
    <name type="scientific">Senna tora</name>
    <dbReference type="NCBI Taxonomy" id="362788"/>
    <lineage>
        <taxon>Eukaryota</taxon>
        <taxon>Viridiplantae</taxon>
        <taxon>Streptophyta</taxon>
        <taxon>Embryophyta</taxon>
        <taxon>Tracheophyta</taxon>
        <taxon>Spermatophyta</taxon>
        <taxon>Magnoliopsida</taxon>
        <taxon>eudicotyledons</taxon>
        <taxon>Gunneridae</taxon>
        <taxon>Pentapetalae</taxon>
        <taxon>rosids</taxon>
        <taxon>fabids</taxon>
        <taxon>Fabales</taxon>
        <taxon>Fabaceae</taxon>
        <taxon>Caesalpinioideae</taxon>
        <taxon>Cassia clade</taxon>
        <taxon>Senna</taxon>
    </lineage>
</organism>
<accession>A0A834SG35</accession>
<keyword evidence="2" id="KW-1185">Reference proteome</keyword>